<keyword evidence="4 12" id="KW-0548">Nucleotidyltransferase</keyword>
<dbReference type="EMBL" id="JAUCBP010000007">
    <property type="protein sequence ID" value="MDM7860634.1"/>
    <property type="molecule type" value="Genomic_DNA"/>
</dbReference>
<dbReference type="Pfam" id="PF14840">
    <property type="entry name" value="DNA_pol3_delt_C"/>
    <property type="match status" value="1"/>
</dbReference>
<sequence>MQVYPERFKAQLNKAMPSIVLVFGDEPQQKLECIDALREVAVAQGFNERQTLVADSEFEWSQLLEASQSMSLFADRQYIELELPTGKPGAAGAKILNELAAGDLTDLLLLIHGPKIGKDVQSAKWFKNLVAHGFFTLCYPQEGRKLQQWISQCLQRNQLSADPDAISLLAEQCEGNLLAARQEIEKLALIYGARSLTKEDVNKATVDQSRFTVFQLVDALLGGDAQRAIKILYRLESEGVEPNIVIWALIREWQLLTQLATLQQKGESINWQRLRIWQSKQMLYQSALSRLTLNDLRHIQQKLSRADLQFKQSFVSKPFVTLCHLCLLFLPAPLEQFAL</sequence>
<dbReference type="InterPro" id="IPR010372">
    <property type="entry name" value="DNA_pol3_delta_N"/>
</dbReference>
<dbReference type="InterPro" id="IPR005790">
    <property type="entry name" value="DNA_polIII_delta"/>
</dbReference>
<evidence type="ECO:0000256" key="3">
    <source>
        <dbReference type="ARBA" id="ARBA00022679"/>
    </source>
</evidence>
<keyword evidence="5" id="KW-0235">DNA replication</keyword>
<feature type="domain" description="DNA polymerase III subunit delta C-terminal" evidence="11">
    <location>
        <begin position="214"/>
        <end position="332"/>
    </location>
</feature>
<dbReference type="NCBIfam" id="TIGR01128">
    <property type="entry name" value="holA"/>
    <property type="match status" value="1"/>
</dbReference>
<dbReference type="InterPro" id="IPR008921">
    <property type="entry name" value="DNA_pol3_clamp-load_cplx_C"/>
</dbReference>
<dbReference type="CDD" id="cd18138">
    <property type="entry name" value="HLD_clamp_pol_III_delta"/>
    <property type="match status" value="1"/>
</dbReference>
<comment type="caution">
    <text evidence="12">The sequence shown here is derived from an EMBL/GenBank/DDBJ whole genome shotgun (WGS) entry which is preliminary data.</text>
</comment>
<evidence type="ECO:0000256" key="2">
    <source>
        <dbReference type="ARBA" id="ARBA00017703"/>
    </source>
</evidence>
<evidence type="ECO:0000313" key="12">
    <source>
        <dbReference type="EMBL" id="MDM7860634.1"/>
    </source>
</evidence>
<dbReference type="Gene3D" id="1.20.272.10">
    <property type="match status" value="1"/>
</dbReference>
<dbReference type="Pfam" id="PF06144">
    <property type="entry name" value="DNA_pol3_delta"/>
    <property type="match status" value="1"/>
</dbReference>
<organism evidence="12 13">
    <name type="scientific">Alteromonas arenosi</name>
    <dbReference type="NCBI Taxonomy" id="3055817"/>
    <lineage>
        <taxon>Bacteria</taxon>
        <taxon>Pseudomonadati</taxon>
        <taxon>Pseudomonadota</taxon>
        <taxon>Gammaproteobacteria</taxon>
        <taxon>Alteromonadales</taxon>
        <taxon>Alteromonadaceae</taxon>
        <taxon>Alteromonas/Salinimonas group</taxon>
        <taxon>Alteromonas</taxon>
    </lineage>
</organism>
<evidence type="ECO:0000256" key="8">
    <source>
        <dbReference type="ARBA" id="ARBA00049244"/>
    </source>
</evidence>
<evidence type="ECO:0000256" key="9">
    <source>
        <dbReference type="NCBIfam" id="TIGR01128"/>
    </source>
</evidence>
<reference evidence="12 13" key="1">
    <citation type="submission" date="2023-06" db="EMBL/GenBank/DDBJ databases">
        <title>Alteromonas sp. ASW11-36 isolated from intertidal sand.</title>
        <authorList>
            <person name="Li Y."/>
        </authorList>
    </citation>
    <scope>NUCLEOTIDE SEQUENCE [LARGE SCALE GENOMIC DNA]</scope>
    <source>
        <strain evidence="12 13">ASW11-36</strain>
    </source>
</reference>
<proteinExistence type="inferred from homology"/>
<evidence type="ECO:0000256" key="5">
    <source>
        <dbReference type="ARBA" id="ARBA00022705"/>
    </source>
</evidence>
<dbReference type="Proteomes" id="UP001234343">
    <property type="component" value="Unassembled WGS sequence"/>
</dbReference>
<dbReference type="PANTHER" id="PTHR34388:SF1">
    <property type="entry name" value="DNA POLYMERASE III SUBUNIT DELTA"/>
    <property type="match status" value="1"/>
</dbReference>
<evidence type="ECO:0000259" key="11">
    <source>
        <dbReference type="Pfam" id="PF14840"/>
    </source>
</evidence>
<dbReference type="InterPro" id="IPR032780">
    <property type="entry name" value="DNA_pol3_delt_C"/>
</dbReference>
<evidence type="ECO:0000256" key="7">
    <source>
        <dbReference type="ARBA" id="ARBA00034754"/>
    </source>
</evidence>
<dbReference type="Gene3D" id="3.40.50.300">
    <property type="entry name" value="P-loop containing nucleotide triphosphate hydrolases"/>
    <property type="match status" value="1"/>
</dbReference>
<evidence type="ECO:0000256" key="4">
    <source>
        <dbReference type="ARBA" id="ARBA00022695"/>
    </source>
</evidence>
<dbReference type="GO" id="GO:0003887">
    <property type="term" value="F:DNA-directed DNA polymerase activity"/>
    <property type="evidence" value="ECO:0007669"/>
    <property type="project" value="UniProtKB-EC"/>
</dbReference>
<protein>
    <recommendedName>
        <fullName evidence="2 9">DNA polymerase III subunit delta</fullName>
        <ecNumber evidence="1 9">2.7.7.7</ecNumber>
    </recommendedName>
</protein>
<dbReference type="Gene3D" id="1.10.8.60">
    <property type="match status" value="1"/>
</dbReference>
<gene>
    <name evidence="12" type="primary">holA</name>
    <name evidence="12" type="ORF">QTP81_08500</name>
</gene>
<dbReference type="EC" id="2.7.7.7" evidence="1 9"/>
<dbReference type="RefSeq" id="WP_289364925.1">
    <property type="nucleotide sequence ID" value="NZ_JAUCBP010000007.1"/>
</dbReference>
<evidence type="ECO:0000313" key="13">
    <source>
        <dbReference type="Proteomes" id="UP001234343"/>
    </source>
</evidence>
<keyword evidence="13" id="KW-1185">Reference proteome</keyword>
<comment type="catalytic activity">
    <reaction evidence="8">
        <text>DNA(n) + a 2'-deoxyribonucleoside 5'-triphosphate = DNA(n+1) + diphosphate</text>
        <dbReference type="Rhea" id="RHEA:22508"/>
        <dbReference type="Rhea" id="RHEA-COMP:17339"/>
        <dbReference type="Rhea" id="RHEA-COMP:17340"/>
        <dbReference type="ChEBI" id="CHEBI:33019"/>
        <dbReference type="ChEBI" id="CHEBI:61560"/>
        <dbReference type="ChEBI" id="CHEBI:173112"/>
        <dbReference type="EC" id="2.7.7.7"/>
    </reaction>
</comment>
<dbReference type="SUPFAM" id="SSF52540">
    <property type="entry name" value="P-loop containing nucleoside triphosphate hydrolases"/>
    <property type="match status" value="1"/>
</dbReference>
<keyword evidence="3 12" id="KW-0808">Transferase</keyword>
<keyword evidence="6" id="KW-0239">DNA-directed DNA polymerase</keyword>
<comment type="similarity">
    <text evidence="7">Belongs to the DNA polymerase HolA subunit family.</text>
</comment>
<feature type="domain" description="DNA polymerase III delta N-terminal" evidence="10">
    <location>
        <begin position="21"/>
        <end position="130"/>
    </location>
</feature>
<dbReference type="PANTHER" id="PTHR34388">
    <property type="entry name" value="DNA POLYMERASE III SUBUNIT DELTA"/>
    <property type="match status" value="1"/>
</dbReference>
<dbReference type="SUPFAM" id="SSF48019">
    <property type="entry name" value="post-AAA+ oligomerization domain-like"/>
    <property type="match status" value="1"/>
</dbReference>
<evidence type="ECO:0000256" key="6">
    <source>
        <dbReference type="ARBA" id="ARBA00022932"/>
    </source>
</evidence>
<accession>A0ABT7SWS5</accession>
<evidence type="ECO:0000259" key="10">
    <source>
        <dbReference type="Pfam" id="PF06144"/>
    </source>
</evidence>
<name>A0ABT7SWS5_9ALTE</name>
<evidence type="ECO:0000256" key="1">
    <source>
        <dbReference type="ARBA" id="ARBA00012417"/>
    </source>
</evidence>
<dbReference type="InterPro" id="IPR027417">
    <property type="entry name" value="P-loop_NTPase"/>
</dbReference>